<comment type="caution">
    <text evidence="2">The sequence shown here is derived from an EMBL/GenBank/DDBJ whole genome shotgun (WGS) entry which is preliminary data.</text>
</comment>
<reference evidence="2 3" key="1">
    <citation type="journal article" date="2023" name="Sci. Data">
        <title>Genome assembly of the Korean intertidal mud-creeper Batillaria attramentaria.</title>
        <authorList>
            <person name="Patra A.K."/>
            <person name="Ho P.T."/>
            <person name="Jun S."/>
            <person name="Lee S.J."/>
            <person name="Kim Y."/>
            <person name="Won Y.J."/>
        </authorList>
    </citation>
    <scope>NUCLEOTIDE SEQUENCE [LARGE SCALE GENOMIC DNA]</scope>
    <source>
        <strain evidence="2">Wonlab-2016</strain>
    </source>
</reference>
<evidence type="ECO:0000313" key="3">
    <source>
        <dbReference type="Proteomes" id="UP001519460"/>
    </source>
</evidence>
<feature type="region of interest" description="Disordered" evidence="1">
    <location>
        <begin position="77"/>
        <end position="168"/>
    </location>
</feature>
<organism evidence="2 3">
    <name type="scientific">Batillaria attramentaria</name>
    <dbReference type="NCBI Taxonomy" id="370345"/>
    <lineage>
        <taxon>Eukaryota</taxon>
        <taxon>Metazoa</taxon>
        <taxon>Spiralia</taxon>
        <taxon>Lophotrochozoa</taxon>
        <taxon>Mollusca</taxon>
        <taxon>Gastropoda</taxon>
        <taxon>Caenogastropoda</taxon>
        <taxon>Sorbeoconcha</taxon>
        <taxon>Cerithioidea</taxon>
        <taxon>Batillariidae</taxon>
        <taxon>Batillaria</taxon>
    </lineage>
</organism>
<gene>
    <name evidence="2" type="ORF">BaRGS_00014551</name>
</gene>
<sequence length="206" mass="21910">MPRSSPPQEAMSVTPQSKITITVTRAWSHCYAVILTTYATWIPTTGCCLSSFTVTAEYDICSYTITVTTCVPTARCQTAAARSPSPSPEYTVKSLTTRSPPPSQDMKQSRSPPSPPEKSLATLSLPSQDIQQSQSLSQGTKPVVTKSPPLSPGRSLATNSTTTTTGYRNCNSKVTDTITSKSRISSLTIPTSGFPTSGARLGDVHT</sequence>
<dbReference type="AlphaFoldDB" id="A0ABD0L4B4"/>
<dbReference type="EMBL" id="JACVVK020000085">
    <property type="protein sequence ID" value="KAK7494269.1"/>
    <property type="molecule type" value="Genomic_DNA"/>
</dbReference>
<evidence type="ECO:0000256" key="1">
    <source>
        <dbReference type="SAM" id="MobiDB-lite"/>
    </source>
</evidence>
<keyword evidence="3" id="KW-1185">Reference proteome</keyword>
<protein>
    <submittedName>
        <fullName evidence="2">Uncharacterized protein</fullName>
    </submittedName>
</protein>
<feature type="compositionally biased region" description="Low complexity" evidence="1">
    <location>
        <begin position="123"/>
        <end position="138"/>
    </location>
</feature>
<feature type="compositionally biased region" description="Polar residues" evidence="1">
    <location>
        <begin position="156"/>
        <end position="168"/>
    </location>
</feature>
<evidence type="ECO:0000313" key="2">
    <source>
        <dbReference type="EMBL" id="KAK7494269.1"/>
    </source>
</evidence>
<proteinExistence type="predicted"/>
<accession>A0ABD0L4B4</accession>
<dbReference type="Proteomes" id="UP001519460">
    <property type="component" value="Unassembled WGS sequence"/>
</dbReference>
<name>A0ABD0L4B4_9CAEN</name>